<accession>A0ABU5L8X1</accession>
<dbReference type="Proteomes" id="UP001293791">
    <property type="component" value="Unassembled WGS sequence"/>
</dbReference>
<evidence type="ECO:0000313" key="1">
    <source>
        <dbReference type="EMBL" id="MDZ5762563.1"/>
    </source>
</evidence>
<proteinExistence type="predicted"/>
<sequence length="43" mass="4880">MGGIDITLILIKEHKNCKTQNFLILIKSFHDLSHIDGFSPNLN</sequence>
<dbReference type="EMBL" id="JARGYT010000064">
    <property type="protein sequence ID" value="MDZ5762563.1"/>
    <property type="molecule type" value="Genomic_DNA"/>
</dbReference>
<gene>
    <name evidence="1" type="ORF">Cyrtocomes_00951</name>
</gene>
<comment type="caution">
    <text evidence="1">The sequence shown here is derived from an EMBL/GenBank/DDBJ whole genome shotgun (WGS) entry which is preliminary data.</text>
</comment>
<name>A0ABU5L8X1_9RICK</name>
<protein>
    <submittedName>
        <fullName evidence="1">Uncharacterized protein</fullName>
    </submittedName>
</protein>
<reference evidence="1 2" key="1">
    <citation type="submission" date="2023-02" db="EMBL/GenBank/DDBJ databases">
        <title>Host association and intracellularity evolved multiple times independently in the Rickettsiales.</title>
        <authorList>
            <person name="Castelli M."/>
            <person name="Nardi T."/>
            <person name="Gammuto L."/>
            <person name="Bellinzona G."/>
            <person name="Sabaneyeva E."/>
            <person name="Potekhin A."/>
            <person name="Serra V."/>
            <person name="Petroni G."/>
            <person name="Sassera D."/>
        </authorList>
    </citation>
    <scope>NUCLEOTIDE SEQUENCE [LARGE SCALE GENOMIC DNA]</scope>
    <source>
        <strain evidence="1 2">BOD18</strain>
    </source>
</reference>
<keyword evidence="2" id="KW-1185">Reference proteome</keyword>
<evidence type="ECO:0000313" key="2">
    <source>
        <dbReference type="Proteomes" id="UP001293791"/>
    </source>
</evidence>
<organism evidence="1 2">
    <name type="scientific">Candidatus Cyrtobacter comes</name>
    <dbReference type="NCBI Taxonomy" id="675776"/>
    <lineage>
        <taxon>Bacteria</taxon>
        <taxon>Pseudomonadati</taxon>
        <taxon>Pseudomonadota</taxon>
        <taxon>Alphaproteobacteria</taxon>
        <taxon>Rickettsiales</taxon>
        <taxon>Candidatus Midichloriaceae</taxon>
        <taxon>Candidatus Cyrtobacter</taxon>
    </lineage>
</organism>